<name>A0A3S9SXM4_9FIRM</name>
<keyword evidence="2" id="KW-1185">Reference proteome</keyword>
<reference evidence="1 2" key="1">
    <citation type="submission" date="2016-07" db="EMBL/GenBank/DDBJ databases">
        <title>Genome and transcriptome analysis of iron-reducing fermentative bacteria Anoxybacter fermentans.</title>
        <authorList>
            <person name="Zeng X."/>
            <person name="Shao Z."/>
        </authorList>
    </citation>
    <scope>NUCLEOTIDE SEQUENCE [LARGE SCALE GENOMIC DNA]</scope>
    <source>
        <strain evidence="1 2">DY22613</strain>
    </source>
</reference>
<protein>
    <submittedName>
        <fullName evidence="1">Uncharacterized protein</fullName>
    </submittedName>
</protein>
<evidence type="ECO:0000313" key="2">
    <source>
        <dbReference type="Proteomes" id="UP000267250"/>
    </source>
</evidence>
<dbReference type="AlphaFoldDB" id="A0A3S9SXM4"/>
<dbReference type="EMBL" id="CP016379">
    <property type="protein sequence ID" value="AZR72998.1"/>
    <property type="molecule type" value="Genomic_DNA"/>
</dbReference>
<evidence type="ECO:0000313" key="1">
    <source>
        <dbReference type="EMBL" id="AZR72998.1"/>
    </source>
</evidence>
<dbReference type="Proteomes" id="UP000267250">
    <property type="component" value="Chromosome"/>
</dbReference>
<sequence length="167" mass="19825">MNTIYIPMFAEEEISIKVQNQIFPVQNKDGWIQLSDLVNQVDLFSEPVVIQVNKEDLMLLDFNSLLKLYREIELLNAVTCLETYVNRKGQIQPSNFTSYFDIKKENVILFMEFNNMIDYLPLNISLFNKEKQCLYSFFGNYPTFNKSTISFKFFSYYEFKRIATFTT</sequence>
<gene>
    <name evidence="1" type="ORF">BBF96_06070</name>
</gene>
<organism evidence="1 2">
    <name type="scientific">Anoxybacter fermentans</name>
    <dbReference type="NCBI Taxonomy" id="1323375"/>
    <lineage>
        <taxon>Bacteria</taxon>
        <taxon>Bacillati</taxon>
        <taxon>Bacillota</taxon>
        <taxon>Clostridia</taxon>
        <taxon>Halanaerobiales</taxon>
        <taxon>Anoxybacter</taxon>
    </lineage>
</organism>
<dbReference type="RefSeq" id="WP_127016331.1">
    <property type="nucleotide sequence ID" value="NZ_CP016379.1"/>
</dbReference>
<accession>A0A3S9SXM4</accession>
<dbReference type="KEGG" id="aft:BBF96_06070"/>
<proteinExistence type="predicted"/>